<feature type="signal peptide" evidence="1">
    <location>
        <begin position="1"/>
        <end position="44"/>
    </location>
</feature>
<feature type="chain" id="PRO_5039457427" description="Autotransporter domain-containing protein" evidence="1">
    <location>
        <begin position="45"/>
        <end position="1313"/>
    </location>
</feature>
<evidence type="ECO:0000313" key="3">
    <source>
        <dbReference type="Proteomes" id="UP000823631"/>
    </source>
</evidence>
<evidence type="ECO:0000256" key="1">
    <source>
        <dbReference type="SAM" id="SignalP"/>
    </source>
</evidence>
<sequence>MKLTKSALSMLLNAYRSVVRQAWVKGLAGAVVLTAALSTGAANAQEWNGTFPGDNITWATKNDTSGNYSALQDSNAVIGHSGATTGTDNWIVETSKREDAAYSEITNHATIYIDSSDGSKIKGMMAQDGGSVINAGTIYINTGAEEDAYWKSFAMFACGGSESGGASLINAENGVINANRAIAMSVGSNGKGSLVINHGTINVYNKGAVGMEAANVNSPDTVLQNYGTITVNGSGAMGIAVRDGASGTTVHNYGKIEVSDEGSAAIVMGGHILDIKEGAAEYTTKTTGNKLVIHSGSEIEGAVYLGNGNAIEFDGYQGELDFQTFEQKDKAVTEAAKLGEEVQPSTDFALTNGAAVILTGSNTAKLDTLSFDKSKSALTISKDYTLKAADFISEGTAFSIENAGTLELAKASGDMDFSSGRLTNTGDLTLTGAAGSKVIVDSLSELIKADASLTLAENKSGKYTFVVAGEDEIDLAAFAAAGEKADFINAGTDTLEAALSTVTVGDGEKADYSFKTITANKLELTAQGEKDAAKTFNLAGVSSYTALTSIDSNAGSVKVEGSLTLGKAGSSAAASANGLNFEIAAVSAPEEEVSKAAAAENPGLHIVGGNWSGIGNVNVTGNSFSVDGASASMGKLTASQSGLVTLSNQASLTASDVSLTKADAVQVKDTSSFSTGYSKVVSGIKDETVSLTSGFVQGAVDLGASAEFQLNGAGSVLGSTIAKDDFFAIREAVLGENALGTFKLEGVSLQIAAADQNPDGSISADNVHDYAGSDALADKDVSGVNTDTKVTGSNSWGSAILDKDVSAVSVGDGSNQSSLTLNGTAGSSNFVTTADGKVGGVELKDKASLVLKNGGDIGEVTGGDASSVVTVQQQADQVTNILGKIDTKGQLAVSNGAVNVQSVSAGKLDLTGAMTVGNGSGDVSVGASGAQISGTLTAGEFSSKGDLNVSGAMSAASVKVEGKSAVSGVLEVAGAVEAGSSLAVTGALAADSLTVSKEGKVTVGDAENSGTISLKSLDLQGGMLLIDPDWDSAASVVNVYNPDADSDVVNVKGSVGIGRNSVGVFGADAAEAQAALSRLGYLKGGRLSENGVGAVMYLGQTFKVDAGKSVLVDKSQLNSDLDDAISGTSNSVTLSNGSALVISEDFADALFSAEDPSAIFSFGASAGSTASVKAEKGAEILIDSAAMLGGDTLTIAESDGAALDVDISAAEVIAANGLLTADQKAGNTLTFKLSDKAEGMLFNQSRQVKAMTLKVMGNEGEEKYDTSKAGVGYIAAMNAKDGGKAVEASSRLAVYAGAVQAALMAQQSSVDAV</sequence>
<dbReference type="EMBL" id="JADINH010000066">
    <property type="protein sequence ID" value="MBO8415377.1"/>
    <property type="molecule type" value="Genomic_DNA"/>
</dbReference>
<organism evidence="2 3">
    <name type="scientific">Candidatus Avisuccinivibrio stercorigallinarum</name>
    <dbReference type="NCBI Taxonomy" id="2840704"/>
    <lineage>
        <taxon>Bacteria</taxon>
        <taxon>Pseudomonadati</taxon>
        <taxon>Pseudomonadota</taxon>
        <taxon>Gammaproteobacteria</taxon>
        <taxon>Aeromonadales</taxon>
        <taxon>Succinivibrionaceae</taxon>
        <taxon>Succinivibrionaceae incertae sedis</taxon>
        <taxon>Candidatus Avisuccinivibrio</taxon>
    </lineage>
</organism>
<dbReference type="Proteomes" id="UP000823631">
    <property type="component" value="Unassembled WGS sequence"/>
</dbReference>
<reference evidence="2" key="1">
    <citation type="submission" date="2020-10" db="EMBL/GenBank/DDBJ databases">
        <authorList>
            <person name="Gilroy R."/>
        </authorList>
    </citation>
    <scope>NUCLEOTIDE SEQUENCE</scope>
    <source>
        <strain evidence="2">17213</strain>
    </source>
</reference>
<keyword evidence="1" id="KW-0732">Signal</keyword>
<name>A0A9D9DBK6_9GAMM</name>
<evidence type="ECO:0008006" key="4">
    <source>
        <dbReference type="Google" id="ProtNLM"/>
    </source>
</evidence>
<proteinExistence type="predicted"/>
<gene>
    <name evidence="2" type="ORF">IAB19_03225</name>
</gene>
<evidence type="ECO:0000313" key="2">
    <source>
        <dbReference type="EMBL" id="MBO8415377.1"/>
    </source>
</evidence>
<feature type="non-terminal residue" evidence="2">
    <location>
        <position position="1313"/>
    </location>
</feature>
<comment type="caution">
    <text evidence="2">The sequence shown here is derived from an EMBL/GenBank/DDBJ whole genome shotgun (WGS) entry which is preliminary data.</text>
</comment>
<protein>
    <recommendedName>
        <fullName evidence="4">Autotransporter domain-containing protein</fullName>
    </recommendedName>
</protein>
<accession>A0A9D9DBK6</accession>
<reference evidence="2" key="2">
    <citation type="journal article" date="2021" name="PeerJ">
        <title>Extensive microbial diversity within the chicken gut microbiome revealed by metagenomics and culture.</title>
        <authorList>
            <person name="Gilroy R."/>
            <person name="Ravi A."/>
            <person name="Getino M."/>
            <person name="Pursley I."/>
            <person name="Horton D.L."/>
            <person name="Alikhan N.F."/>
            <person name="Baker D."/>
            <person name="Gharbi K."/>
            <person name="Hall N."/>
            <person name="Watson M."/>
            <person name="Adriaenssens E.M."/>
            <person name="Foster-Nyarko E."/>
            <person name="Jarju S."/>
            <person name="Secka A."/>
            <person name="Antonio M."/>
            <person name="Oren A."/>
            <person name="Chaudhuri R.R."/>
            <person name="La Ragione R."/>
            <person name="Hildebrand F."/>
            <person name="Pallen M.J."/>
        </authorList>
    </citation>
    <scope>NUCLEOTIDE SEQUENCE</scope>
    <source>
        <strain evidence="2">17213</strain>
    </source>
</reference>